<keyword evidence="3" id="KW-1185">Reference proteome</keyword>
<dbReference type="Proteomes" id="UP000654304">
    <property type="component" value="Unassembled WGS sequence"/>
</dbReference>
<gene>
    <name evidence="2" type="ORF">H8K43_17860</name>
</gene>
<organism evidence="2 3">
    <name type="scientific">Undibacterium curvum</name>
    <dbReference type="NCBI Taxonomy" id="2762294"/>
    <lineage>
        <taxon>Bacteria</taxon>
        <taxon>Pseudomonadati</taxon>
        <taxon>Pseudomonadota</taxon>
        <taxon>Betaproteobacteria</taxon>
        <taxon>Burkholderiales</taxon>
        <taxon>Oxalobacteraceae</taxon>
        <taxon>Undibacterium</taxon>
    </lineage>
</organism>
<evidence type="ECO:0000256" key="1">
    <source>
        <dbReference type="SAM" id="SignalP"/>
    </source>
</evidence>
<evidence type="ECO:0000313" key="2">
    <source>
        <dbReference type="EMBL" id="MBC3933550.1"/>
    </source>
</evidence>
<keyword evidence="1" id="KW-0732">Signal</keyword>
<evidence type="ECO:0000313" key="3">
    <source>
        <dbReference type="Proteomes" id="UP000654304"/>
    </source>
</evidence>
<dbReference type="EMBL" id="JACOGD010000012">
    <property type="protein sequence ID" value="MBC3933550.1"/>
    <property type="molecule type" value="Genomic_DNA"/>
</dbReference>
<comment type="caution">
    <text evidence="2">The sequence shown here is derived from an EMBL/GenBank/DDBJ whole genome shotgun (WGS) entry which is preliminary data.</text>
</comment>
<accession>A0ABR7A9J0</accession>
<name>A0ABR7A9J0_9BURK</name>
<dbReference type="RefSeq" id="WP_186905112.1">
    <property type="nucleotide sequence ID" value="NZ_JACOGD010000012.1"/>
</dbReference>
<reference evidence="2 3" key="1">
    <citation type="submission" date="2020-08" db="EMBL/GenBank/DDBJ databases">
        <title>Novel species isolated from subtropical streams in China.</title>
        <authorList>
            <person name="Lu H."/>
        </authorList>
    </citation>
    <scope>NUCLEOTIDE SEQUENCE [LARGE SCALE GENOMIC DNA]</scope>
    <source>
        <strain evidence="2 3">CY22W</strain>
    </source>
</reference>
<feature type="chain" id="PRO_5046855113" evidence="1">
    <location>
        <begin position="33"/>
        <end position="161"/>
    </location>
</feature>
<feature type="signal peptide" evidence="1">
    <location>
        <begin position="1"/>
        <end position="32"/>
    </location>
</feature>
<sequence>MKHVVSAASVCRFCASLSLSLNLAANATQVQAAAAESVPATATVQHPVLKHAVEFSGMLGKQAVHVFLRPKKDEIDGLEGYYTLNTSGKTPAKRILLAGELAGDRISLEESQDGTEVSGQWDAELKGGQLTGSWLSADGNTSMEFVLKLRSPRMLRQAIAK</sequence>
<protein>
    <submittedName>
        <fullName evidence="2">Uncharacterized protein</fullName>
    </submittedName>
</protein>
<proteinExistence type="predicted"/>